<protein>
    <recommendedName>
        <fullName evidence="3">F-box domain-containing protein</fullName>
    </recommendedName>
</protein>
<name>A0A371CJR7_9APHY</name>
<keyword evidence="2" id="KW-1185">Reference proteome</keyword>
<gene>
    <name evidence="1" type="ORF">OH76DRAFT_334900</name>
</gene>
<dbReference type="AlphaFoldDB" id="A0A371CJR7"/>
<organism evidence="1 2">
    <name type="scientific">Lentinus brumalis</name>
    <dbReference type="NCBI Taxonomy" id="2498619"/>
    <lineage>
        <taxon>Eukaryota</taxon>
        <taxon>Fungi</taxon>
        <taxon>Dikarya</taxon>
        <taxon>Basidiomycota</taxon>
        <taxon>Agaricomycotina</taxon>
        <taxon>Agaricomycetes</taxon>
        <taxon>Polyporales</taxon>
        <taxon>Polyporaceae</taxon>
        <taxon>Lentinus</taxon>
    </lineage>
</organism>
<evidence type="ECO:0000313" key="2">
    <source>
        <dbReference type="Proteomes" id="UP000256964"/>
    </source>
</evidence>
<reference evidence="1 2" key="1">
    <citation type="journal article" date="2018" name="Biotechnol. Biofuels">
        <title>Integrative visual omics of the white-rot fungus Polyporus brumalis exposes the biotechnological potential of its oxidative enzymes for delignifying raw plant biomass.</title>
        <authorList>
            <person name="Miyauchi S."/>
            <person name="Rancon A."/>
            <person name="Drula E."/>
            <person name="Hage H."/>
            <person name="Chaduli D."/>
            <person name="Favel A."/>
            <person name="Grisel S."/>
            <person name="Henrissat B."/>
            <person name="Herpoel-Gimbert I."/>
            <person name="Ruiz-Duenas F.J."/>
            <person name="Chevret D."/>
            <person name="Hainaut M."/>
            <person name="Lin J."/>
            <person name="Wang M."/>
            <person name="Pangilinan J."/>
            <person name="Lipzen A."/>
            <person name="Lesage-Meessen L."/>
            <person name="Navarro D."/>
            <person name="Riley R."/>
            <person name="Grigoriev I.V."/>
            <person name="Zhou S."/>
            <person name="Raouche S."/>
            <person name="Rosso M.N."/>
        </authorList>
    </citation>
    <scope>NUCLEOTIDE SEQUENCE [LARGE SCALE GENOMIC DNA]</scope>
    <source>
        <strain evidence="1 2">BRFM 1820</strain>
    </source>
</reference>
<evidence type="ECO:0008006" key="3">
    <source>
        <dbReference type="Google" id="ProtNLM"/>
    </source>
</evidence>
<evidence type="ECO:0000313" key="1">
    <source>
        <dbReference type="EMBL" id="RDX40531.1"/>
    </source>
</evidence>
<dbReference type="EMBL" id="KZ857550">
    <property type="protein sequence ID" value="RDX40531.1"/>
    <property type="molecule type" value="Genomic_DNA"/>
</dbReference>
<dbReference type="Proteomes" id="UP000256964">
    <property type="component" value="Unassembled WGS sequence"/>
</dbReference>
<dbReference type="OrthoDB" id="2755073at2759"/>
<sequence length="408" mass="46769">MEQSRLPIELCERVIDCLRKPQGPWWSRYSPLIERLPYREGSEKPLRNLVACARTCSAWYPRARLHIYYTVVFNYPIQAELFMRSIQENPRLADLVHELMVYLPGEYYIPFVHGMLTKSLRNMHTMVLPLAGTSARSYPPHHHVLVTQFHLTELLLDLPTSEESTLLYAFRVIWSLRDLQILTVYLSHKALVATDTLVRRMRSLRRPSSCSKLKVLTVRGYSLPQTMAILPPFPFGTAVEKLCIQLNEPRPDEVPAEYTASHAVMEQIRHFPLLQELRIHPEAIIRVPTSTVSWENISITLPLILRALQSPGKLTVLNIMVNGHYLGATRDSLLSNLSQSKVDEILRNFPNLAVLCFELAESATGGRDVAWWEEKLLDHLPALRGVLPIVAKITGRWSSRAWKEDSVQ</sequence>
<accession>A0A371CJR7</accession>
<proteinExistence type="predicted"/>